<dbReference type="Pfam" id="PF02926">
    <property type="entry name" value="THUMP"/>
    <property type="match status" value="1"/>
</dbReference>
<keyword evidence="3 6" id="KW-0489">Methyltransferase</keyword>
<dbReference type="PIRSF" id="PIRSF037618">
    <property type="entry name" value="RNA_Mtase_bacteria_prd"/>
    <property type="match status" value="1"/>
</dbReference>
<dbReference type="GO" id="GO:0070043">
    <property type="term" value="F:rRNA (guanine-N7-)-methyltransferase activity"/>
    <property type="evidence" value="ECO:0007669"/>
    <property type="project" value="UniProtKB-UniRule"/>
</dbReference>
<comment type="function">
    <text evidence="6">Specifically methylates the guanine in position 2445 (m2G2445) and the guanine in position 2069 (m7G2069) of 23S rRNA.</text>
</comment>
<dbReference type="AlphaFoldDB" id="A0A1N6DQA4"/>
<proteinExistence type="inferred from homology"/>
<evidence type="ECO:0000313" key="9">
    <source>
        <dbReference type="EMBL" id="SIN72854.1"/>
    </source>
</evidence>
<dbReference type="Proteomes" id="UP000198461">
    <property type="component" value="Unassembled WGS sequence"/>
</dbReference>
<dbReference type="PROSITE" id="PS51165">
    <property type="entry name" value="THUMP"/>
    <property type="match status" value="1"/>
</dbReference>
<name>A0A1N6DQA4_9GAMM</name>
<keyword evidence="2 6" id="KW-0698">rRNA processing</keyword>
<dbReference type="SUPFAM" id="SSF53335">
    <property type="entry name" value="S-adenosyl-L-methionine-dependent methyltransferases"/>
    <property type="match status" value="2"/>
</dbReference>
<comment type="similarity">
    <text evidence="6">Belongs to the methyltransferase superfamily. RlmKL family.</text>
</comment>
<dbReference type="InterPro" id="IPR019614">
    <property type="entry name" value="SAM-dep_methyl-trfase"/>
</dbReference>
<dbReference type="PANTHER" id="PTHR47313:SF1">
    <property type="entry name" value="RIBOSOMAL RNA LARGE SUBUNIT METHYLTRANSFERASE K_L"/>
    <property type="match status" value="1"/>
</dbReference>
<keyword evidence="7" id="KW-0694">RNA-binding</keyword>
<comment type="catalytic activity">
    <reaction evidence="6">
        <text>guanosine(2445) in 23S rRNA + S-adenosyl-L-methionine = N(2)-methylguanosine(2445) in 23S rRNA + S-adenosyl-L-homocysteine + H(+)</text>
        <dbReference type="Rhea" id="RHEA:42740"/>
        <dbReference type="Rhea" id="RHEA-COMP:10215"/>
        <dbReference type="Rhea" id="RHEA-COMP:10216"/>
        <dbReference type="ChEBI" id="CHEBI:15378"/>
        <dbReference type="ChEBI" id="CHEBI:57856"/>
        <dbReference type="ChEBI" id="CHEBI:59789"/>
        <dbReference type="ChEBI" id="CHEBI:74269"/>
        <dbReference type="ChEBI" id="CHEBI:74481"/>
        <dbReference type="EC" id="2.1.1.173"/>
    </reaction>
</comment>
<dbReference type="PANTHER" id="PTHR47313">
    <property type="entry name" value="RIBOSOMAL RNA LARGE SUBUNIT METHYLTRANSFERASE K/L"/>
    <property type="match status" value="1"/>
</dbReference>
<dbReference type="NCBIfam" id="NF008748">
    <property type="entry name" value="PRK11783.1"/>
    <property type="match status" value="1"/>
</dbReference>
<keyword evidence="4 6" id="KW-0808">Transferase</keyword>
<dbReference type="InterPro" id="IPR029063">
    <property type="entry name" value="SAM-dependent_MTases_sf"/>
</dbReference>
<dbReference type="RefSeq" id="WP_074200657.1">
    <property type="nucleotide sequence ID" value="NZ_FSRE01000001.1"/>
</dbReference>
<evidence type="ECO:0000256" key="1">
    <source>
        <dbReference type="ARBA" id="ARBA00022490"/>
    </source>
</evidence>
<gene>
    <name evidence="6" type="primary">rlmL</name>
    <name evidence="9" type="ORF">SAMN05443662_0336</name>
</gene>
<dbReference type="STRING" id="364032.SAMN05443662_0336"/>
<evidence type="ECO:0000313" key="10">
    <source>
        <dbReference type="Proteomes" id="UP000198461"/>
    </source>
</evidence>
<feature type="domain" description="THUMP" evidence="8">
    <location>
        <begin position="45"/>
        <end position="156"/>
    </location>
</feature>
<dbReference type="GO" id="GO:0003723">
    <property type="term" value="F:RNA binding"/>
    <property type="evidence" value="ECO:0007669"/>
    <property type="project" value="UniProtKB-UniRule"/>
</dbReference>
<evidence type="ECO:0000259" key="8">
    <source>
        <dbReference type="PROSITE" id="PS51165"/>
    </source>
</evidence>
<dbReference type="InterPro" id="IPR004114">
    <property type="entry name" value="THUMP_dom"/>
</dbReference>
<keyword evidence="10" id="KW-1185">Reference proteome</keyword>
<protein>
    <recommendedName>
        <fullName evidence="6">Ribosomal RNA large subunit methyltransferase K/L</fullName>
    </recommendedName>
    <domain>
        <recommendedName>
            <fullName evidence="6">23S rRNA m2G2445 methyltransferase</fullName>
            <ecNumber evidence="6">2.1.1.173</ecNumber>
        </recommendedName>
        <alternativeName>
            <fullName evidence="6">rRNA (guanine-N(2)-)-methyltransferase RlmL</fullName>
        </alternativeName>
    </domain>
    <domain>
        <recommendedName>
            <fullName evidence="6">23S rRNA m7G2069 methyltransferase</fullName>
            <ecNumber evidence="6">2.1.1.264</ecNumber>
        </recommendedName>
        <alternativeName>
            <fullName evidence="6">rRNA (guanine-N(7)-)-methyltransferase RlmK</fullName>
        </alternativeName>
    </domain>
</protein>
<evidence type="ECO:0000256" key="6">
    <source>
        <dbReference type="HAMAP-Rule" id="MF_01858"/>
    </source>
</evidence>
<dbReference type="EC" id="2.1.1.173" evidence="6"/>
<keyword evidence="1 6" id="KW-0963">Cytoplasm</keyword>
<dbReference type="EC" id="2.1.1.264" evidence="6"/>
<dbReference type="GO" id="GO:0052915">
    <property type="term" value="F:23S rRNA (guanine(2445)-N(2))-methyltransferase activity"/>
    <property type="evidence" value="ECO:0007669"/>
    <property type="project" value="UniProtKB-UniRule"/>
</dbReference>
<dbReference type="HAMAP" id="MF_01858">
    <property type="entry name" value="23SrRNA_methyltr_KL"/>
    <property type="match status" value="1"/>
</dbReference>
<dbReference type="SMART" id="SM00981">
    <property type="entry name" value="THUMP"/>
    <property type="match status" value="1"/>
</dbReference>
<evidence type="ECO:0000256" key="2">
    <source>
        <dbReference type="ARBA" id="ARBA00022552"/>
    </source>
</evidence>
<dbReference type="InterPro" id="IPR054170">
    <property type="entry name" value="RlmL_1st"/>
</dbReference>
<evidence type="ECO:0000256" key="3">
    <source>
        <dbReference type="ARBA" id="ARBA00022603"/>
    </source>
</evidence>
<dbReference type="InterPro" id="IPR017244">
    <property type="entry name" value="23SrRNA_methyltr_KL"/>
</dbReference>
<dbReference type="Pfam" id="PF10672">
    <property type="entry name" value="Methyltrans_SAM"/>
    <property type="match status" value="1"/>
</dbReference>
<evidence type="ECO:0000256" key="7">
    <source>
        <dbReference type="PROSITE-ProRule" id="PRU00529"/>
    </source>
</evidence>
<evidence type="ECO:0000256" key="4">
    <source>
        <dbReference type="ARBA" id="ARBA00022679"/>
    </source>
</evidence>
<dbReference type="InterPro" id="IPR002052">
    <property type="entry name" value="DNA_methylase_N6_adenine_CS"/>
</dbReference>
<dbReference type="OrthoDB" id="9809404at2"/>
<dbReference type="Gene3D" id="3.30.2130.30">
    <property type="match status" value="1"/>
</dbReference>
<comment type="subcellular location">
    <subcellularLocation>
        <location evidence="6">Cytoplasm</location>
    </subcellularLocation>
</comment>
<organism evidence="9 10">
    <name type="scientific">Sulfurivirga caldicuralii</name>
    <dbReference type="NCBI Taxonomy" id="364032"/>
    <lineage>
        <taxon>Bacteria</taxon>
        <taxon>Pseudomonadati</taxon>
        <taxon>Pseudomonadota</taxon>
        <taxon>Gammaproteobacteria</taxon>
        <taxon>Thiotrichales</taxon>
        <taxon>Piscirickettsiaceae</taxon>
        <taxon>Sulfurivirga</taxon>
    </lineage>
</organism>
<dbReference type="Gene3D" id="3.30.750.80">
    <property type="entry name" value="RNA methyltransferase domain (HRMD) like"/>
    <property type="match status" value="1"/>
</dbReference>
<dbReference type="CDD" id="cd11715">
    <property type="entry name" value="THUMP_AdoMetMT"/>
    <property type="match status" value="1"/>
</dbReference>
<dbReference type="PROSITE" id="PS00092">
    <property type="entry name" value="N6_MTASE"/>
    <property type="match status" value="1"/>
</dbReference>
<accession>A0A1N6DQA4</accession>
<sequence>MVDARYFATAPAGALELLRDELKSLGATSTRLHGGGVAFSGAPAVGYGAALWSRTANRVYLQLAAGEVHDGEDLYALARSVDWSEHLAPDTPFAVSFTGTSSTIRHTHFGALKIKDALVDCFRDRGLPRPSVSTDSPHLALHAHLHRNQAVLYLDLVGFGMHQRGYRAGARIAAPLKENVAAAVLLRAGWPRVAEAGGALLDPMCGSATFLIEGAWLAADRAPLLDRAADMSLTLWRQHDKALWQRLVADARTRAEQGLAQLDLPIVGRDIDPRSLKAAKHCVAQAGLRDKVLLQQGDVRDARPSARQGLVVCNPPYGERLAEKASVGELYRALGDTLRQHFVRWQAALFTCNADAVKQVGLRPLRSHAFRNGALECQLYRYAIDPEHFRHPPLETGLWLARAVAERYPQLAHSPGAQAFANRVRKNLKRLRRWLKQEGVQAFRVYDADMPEYALAVDVYDTLDDGRWVVVYEYAPPRSVDERKVRQHRFEALAALPGVLDVPADKVVYKVRQRQKGRQQYEKLAATRDFHQVLENGARLWVNFVDYLDTGLFLDHRWVRREVAKLSAGKRLLNLFCYTASASVEAAVAGARETLSVDMSRTYLEWARMNLDLNGLDADAHRLERADVLRWLQRPPRSEQGRFDVVFLDPPSFSTSKRMEGTLDIQRDHVRLIEQARALLKPSGTLIFSTNLRGFKLDETALVQHWQVQEITRETLPPDFERNARIHRVWRLQPE</sequence>
<dbReference type="InterPro" id="IPR000241">
    <property type="entry name" value="RlmKL-like_Mtase"/>
</dbReference>
<comment type="catalytic activity">
    <reaction evidence="6">
        <text>guanosine(2069) in 23S rRNA + S-adenosyl-L-methionine = N(2)-methylguanosine(2069) in 23S rRNA + S-adenosyl-L-homocysteine + H(+)</text>
        <dbReference type="Rhea" id="RHEA:43772"/>
        <dbReference type="Rhea" id="RHEA-COMP:10688"/>
        <dbReference type="Rhea" id="RHEA-COMP:10689"/>
        <dbReference type="ChEBI" id="CHEBI:15378"/>
        <dbReference type="ChEBI" id="CHEBI:57856"/>
        <dbReference type="ChEBI" id="CHEBI:59789"/>
        <dbReference type="ChEBI" id="CHEBI:74269"/>
        <dbReference type="ChEBI" id="CHEBI:74481"/>
        <dbReference type="EC" id="2.1.1.264"/>
    </reaction>
</comment>
<keyword evidence="5 6" id="KW-0949">S-adenosyl-L-methionine</keyword>
<reference evidence="9 10" key="1">
    <citation type="submission" date="2016-11" db="EMBL/GenBank/DDBJ databases">
        <authorList>
            <person name="Jaros S."/>
            <person name="Januszkiewicz K."/>
            <person name="Wedrychowicz H."/>
        </authorList>
    </citation>
    <scope>NUCLEOTIDE SEQUENCE [LARGE SCALE GENOMIC DNA]</scope>
    <source>
        <strain evidence="9 10">DSM 17737</strain>
    </source>
</reference>
<dbReference type="Pfam" id="PF01170">
    <property type="entry name" value="UPF0020"/>
    <property type="match status" value="1"/>
</dbReference>
<dbReference type="EMBL" id="FSRE01000001">
    <property type="protein sequence ID" value="SIN72854.1"/>
    <property type="molecule type" value="Genomic_DNA"/>
</dbReference>
<evidence type="ECO:0000256" key="5">
    <source>
        <dbReference type="ARBA" id="ARBA00022691"/>
    </source>
</evidence>
<dbReference type="CDD" id="cd02440">
    <property type="entry name" value="AdoMet_MTases"/>
    <property type="match status" value="1"/>
</dbReference>
<dbReference type="GO" id="GO:0005737">
    <property type="term" value="C:cytoplasm"/>
    <property type="evidence" value="ECO:0007669"/>
    <property type="project" value="UniProtKB-SubCell"/>
</dbReference>
<dbReference type="Gene3D" id="3.40.50.150">
    <property type="entry name" value="Vaccinia Virus protein VP39"/>
    <property type="match status" value="2"/>
</dbReference>
<dbReference type="Pfam" id="PF22020">
    <property type="entry name" value="RlmL_1st"/>
    <property type="match status" value="1"/>
</dbReference>